<reference evidence="7 8" key="1">
    <citation type="journal article" date="2014" name="PLoS ONE">
        <title>Global Analysis of Gene Expression Profiles in Physic Nut (Jatropha curcas L.) Seedlings Exposed to Salt Stress.</title>
        <authorList>
            <person name="Zhang L."/>
            <person name="Zhang C."/>
            <person name="Wu P."/>
            <person name="Chen Y."/>
            <person name="Li M."/>
            <person name="Jiang H."/>
            <person name="Wu G."/>
        </authorList>
    </citation>
    <scope>NUCLEOTIDE SEQUENCE [LARGE SCALE GENOMIC DNA]</scope>
    <source>
        <strain evidence="8">cv. GZQX0401</strain>
        <tissue evidence="7">Young leaves</tissue>
    </source>
</reference>
<dbReference type="SMART" id="SM00432">
    <property type="entry name" value="MADS"/>
    <property type="match status" value="1"/>
</dbReference>
<dbReference type="PRINTS" id="PR00404">
    <property type="entry name" value="MADSDOMAIN"/>
</dbReference>
<keyword evidence="5" id="KW-0539">Nucleus</keyword>
<keyword evidence="4" id="KW-0804">Transcription</keyword>
<keyword evidence="3" id="KW-0238">DNA-binding</keyword>
<dbReference type="PANTHER" id="PTHR11945:SF696">
    <property type="entry name" value="BOX PROTEIN, PUTATIVE-RELATED"/>
    <property type="match status" value="1"/>
</dbReference>
<evidence type="ECO:0000256" key="2">
    <source>
        <dbReference type="ARBA" id="ARBA00023015"/>
    </source>
</evidence>
<dbReference type="Proteomes" id="UP000027138">
    <property type="component" value="Unassembled WGS sequence"/>
</dbReference>
<gene>
    <name evidence="7" type="ORF">JCGZ_12598</name>
</gene>
<evidence type="ECO:0000259" key="6">
    <source>
        <dbReference type="PROSITE" id="PS50066"/>
    </source>
</evidence>
<dbReference type="GO" id="GO:0000981">
    <property type="term" value="F:DNA-binding transcription factor activity, RNA polymerase II-specific"/>
    <property type="evidence" value="ECO:0007669"/>
    <property type="project" value="TreeGrafter"/>
</dbReference>
<dbReference type="GO" id="GO:0046983">
    <property type="term" value="F:protein dimerization activity"/>
    <property type="evidence" value="ECO:0007669"/>
    <property type="project" value="InterPro"/>
</dbReference>
<dbReference type="EMBL" id="KK914593">
    <property type="protein sequence ID" value="KDP32137.1"/>
    <property type="molecule type" value="Genomic_DNA"/>
</dbReference>
<keyword evidence="2" id="KW-0805">Transcription regulation</keyword>
<dbReference type="KEGG" id="jcu:105639905"/>
<dbReference type="SUPFAM" id="SSF55455">
    <property type="entry name" value="SRF-like"/>
    <property type="match status" value="1"/>
</dbReference>
<dbReference type="GO" id="GO:0005634">
    <property type="term" value="C:nucleus"/>
    <property type="evidence" value="ECO:0007669"/>
    <property type="project" value="UniProtKB-SubCell"/>
</dbReference>
<evidence type="ECO:0000256" key="4">
    <source>
        <dbReference type="ARBA" id="ARBA00023163"/>
    </source>
</evidence>
<dbReference type="InterPro" id="IPR002100">
    <property type="entry name" value="TF_MADSbox"/>
</dbReference>
<name>A0A067K7P1_JATCU</name>
<dbReference type="AlphaFoldDB" id="A0A067K7P1"/>
<sequence>MVLKKTTTKMTLGENGRHSFTKRRSSIFKKASEVCTLCAVETAVVIFSPGSKAFSFGHPSFDATMNRLGNPGDPHSSVAKHMAEHEANTGALNKQYADVHQELAVEKRQGEELKKSGKAQGMPSFFYKPIEQLNLNEVLTMKAYLEKVKAILVKRLVELQIRNFGLSANSAAAYGPIVFNPKGIGAPPRELRFL</sequence>
<evidence type="ECO:0000256" key="5">
    <source>
        <dbReference type="ARBA" id="ARBA00023242"/>
    </source>
</evidence>
<comment type="subcellular location">
    <subcellularLocation>
        <location evidence="1">Nucleus</location>
    </subcellularLocation>
</comment>
<accession>A0A067K7P1</accession>
<feature type="domain" description="MADS-box" evidence="6">
    <location>
        <begin position="19"/>
        <end position="60"/>
    </location>
</feature>
<dbReference type="InterPro" id="IPR036879">
    <property type="entry name" value="TF_MADSbox_sf"/>
</dbReference>
<organism evidence="7 8">
    <name type="scientific">Jatropha curcas</name>
    <name type="common">Barbados nut</name>
    <dbReference type="NCBI Taxonomy" id="180498"/>
    <lineage>
        <taxon>Eukaryota</taxon>
        <taxon>Viridiplantae</taxon>
        <taxon>Streptophyta</taxon>
        <taxon>Embryophyta</taxon>
        <taxon>Tracheophyta</taxon>
        <taxon>Spermatophyta</taxon>
        <taxon>Magnoliopsida</taxon>
        <taxon>eudicotyledons</taxon>
        <taxon>Gunneridae</taxon>
        <taxon>Pentapetalae</taxon>
        <taxon>rosids</taxon>
        <taxon>fabids</taxon>
        <taxon>Malpighiales</taxon>
        <taxon>Euphorbiaceae</taxon>
        <taxon>Crotonoideae</taxon>
        <taxon>Jatropheae</taxon>
        <taxon>Jatropha</taxon>
    </lineage>
</organism>
<dbReference type="Pfam" id="PF00319">
    <property type="entry name" value="SRF-TF"/>
    <property type="match status" value="1"/>
</dbReference>
<evidence type="ECO:0000256" key="1">
    <source>
        <dbReference type="ARBA" id="ARBA00004123"/>
    </source>
</evidence>
<dbReference type="GO" id="GO:0000978">
    <property type="term" value="F:RNA polymerase II cis-regulatory region sequence-specific DNA binding"/>
    <property type="evidence" value="ECO:0007669"/>
    <property type="project" value="TreeGrafter"/>
</dbReference>
<evidence type="ECO:0000313" key="8">
    <source>
        <dbReference type="Proteomes" id="UP000027138"/>
    </source>
</evidence>
<dbReference type="OrthoDB" id="1898716at2759"/>
<dbReference type="PROSITE" id="PS50066">
    <property type="entry name" value="MADS_BOX_2"/>
    <property type="match status" value="1"/>
</dbReference>
<dbReference type="PANTHER" id="PTHR11945">
    <property type="entry name" value="MADS BOX PROTEIN"/>
    <property type="match status" value="1"/>
</dbReference>
<evidence type="ECO:0000313" key="7">
    <source>
        <dbReference type="EMBL" id="KDP32137.1"/>
    </source>
</evidence>
<proteinExistence type="predicted"/>
<evidence type="ECO:0000256" key="3">
    <source>
        <dbReference type="ARBA" id="ARBA00023125"/>
    </source>
</evidence>
<dbReference type="Gene3D" id="3.40.1810.10">
    <property type="entry name" value="Transcription factor, MADS-box"/>
    <property type="match status" value="1"/>
</dbReference>
<keyword evidence="8" id="KW-1185">Reference proteome</keyword>
<protein>
    <recommendedName>
        <fullName evidence="6">MADS-box domain-containing protein</fullName>
    </recommendedName>
</protein>